<dbReference type="GO" id="GO:0000139">
    <property type="term" value="C:Golgi membrane"/>
    <property type="evidence" value="ECO:0007669"/>
    <property type="project" value="UniProtKB-SubCell"/>
</dbReference>
<keyword evidence="6 7" id="KW-0472">Membrane</keyword>
<evidence type="ECO:0000256" key="4">
    <source>
        <dbReference type="ARBA" id="ARBA00022989"/>
    </source>
</evidence>
<keyword evidence="3 7" id="KW-0812">Transmembrane</keyword>
<dbReference type="GO" id="GO:0006829">
    <property type="term" value="P:zinc ion transport"/>
    <property type="evidence" value="ECO:0007669"/>
    <property type="project" value="InterPro"/>
</dbReference>
<dbReference type="OrthoDB" id="19859at2759"/>
<dbReference type="EMBL" id="LT598466">
    <property type="protein sequence ID" value="SCU83427.1"/>
    <property type="molecule type" value="Genomic_DNA"/>
</dbReference>
<feature type="transmembrane region" description="Helical" evidence="7">
    <location>
        <begin position="43"/>
        <end position="60"/>
    </location>
</feature>
<accession>A0A1G4J1E6</accession>
<sequence length="316" mass="33959">MSATLSEVLITAFFFLVATFVIGLSPVFIVRHKGYHDKYIGKLSLFGMGMLLGTSFMLVIPEGVKACLEHHGNVGLNLLIGYLCVHLLDRAVSWVSERDITERNPSAESFKTVLNPRTAFLNVVRNNVVFALVVHGLSDGLALGASVDNKSLKITMLVAIVIHKIPAVLSLTSIMISRQKLPLPAVISNLAAFAASTPIGYLVISILSVEHFAAMEWISGNLLLMSGGSLLYASFTAFSGSDSHSHGVSHGNAPKSTTDGFVMISNSDDEQLRTKDMTPMNFSVEESQPKVLPSETGLVLLGVLIPAIISFCVNDD</sequence>
<dbReference type="STRING" id="1230905.A0A1G4J1E6"/>
<feature type="transmembrane region" description="Helical" evidence="7">
    <location>
        <begin position="296"/>
        <end position="313"/>
    </location>
</feature>
<dbReference type="InterPro" id="IPR003689">
    <property type="entry name" value="ZIP"/>
</dbReference>
<protein>
    <submittedName>
        <fullName evidence="8">LAMI_0C03180g1_1</fullName>
    </submittedName>
</protein>
<feature type="transmembrane region" description="Helical" evidence="7">
    <location>
        <begin position="186"/>
        <end position="209"/>
    </location>
</feature>
<dbReference type="PANTHER" id="PTHR16133">
    <property type="entry name" value="SOLUTE CARRIER FAMILY 39 ZINC TRANSPORTER , MEMBER 9-RELATED"/>
    <property type="match status" value="1"/>
</dbReference>
<evidence type="ECO:0000256" key="3">
    <source>
        <dbReference type="ARBA" id="ARBA00022692"/>
    </source>
</evidence>
<comment type="subcellular location">
    <subcellularLocation>
        <location evidence="1">Endomembrane system</location>
        <topology evidence="1">Multi-pass membrane protein</topology>
    </subcellularLocation>
    <subcellularLocation>
        <location evidence="2">Golgi apparatus membrane</location>
    </subcellularLocation>
</comment>
<organism evidence="8 9">
    <name type="scientific">Lachancea mirantina</name>
    <dbReference type="NCBI Taxonomy" id="1230905"/>
    <lineage>
        <taxon>Eukaryota</taxon>
        <taxon>Fungi</taxon>
        <taxon>Dikarya</taxon>
        <taxon>Ascomycota</taxon>
        <taxon>Saccharomycotina</taxon>
        <taxon>Saccharomycetes</taxon>
        <taxon>Saccharomycetales</taxon>
        <taxon>Saccharomycetaceae</taxon>
        <taxon>Lachancea</taxon>
    </lineage>
</organism>
<feature type="transmembrane region" description="Helical" evidence="7">
    <location>
        <begin position="154"/>
        <end position="174"/>
    </location>
</feature>
<evidence type="ECO:0000313" key="9">
    <source>
        <dbReference type="Proteomes" id="UP000191024"/>
    </source>
</evidence>
<dbReference type="GO" id="GO:0046873">
    <property type="term" value="F:metal ion transmembrane transporter activity"/>
    <property type="evidence" value="ECO:0007669"/>
    <property type="project" value="InterPro"/>
</dbReference>
<dbReference type="PANTHER" id="PTHR16133:SF0">
    <property type="entry name" value="ZINC_IRON REGULATED TRANSPORTER-RELATED PROTEIN 102B, ISOFORM E"/>
    <property type="match status" value="1"/>
</dbReference>
<gene>
    <name evidence="8" type="ORF">LAMI_0C03180G</name>
</gene>
<feature type="transmembrane region" description="Helical" evidence="7">
    <location>
        <begin position="221"/>
        <end position="240"/>
    </location>
</feature>
<evidence type="ECO:0000256" key="5">
    <source>
        <dbReference type="ARBA" id="ARBA00023034"/>
    </source>
</evidence>
<feature type="transmembrane region" description="Helical" evidence="7">
    <location>
        <begin position="12"/>
        <end position="31"/>
    </location>
</feature>
<evidence type="ECO:0000256" key="2">
    <source>
        <dbReference type="ARBA" id="ARBA00004394"/>
    </source>
</evidence>
<evidence type="ECO:0000256" key="7">
    <source>
        <dbReference type="SAM" id="Phobius"/>
    </source>
</evidence>
<feature type="transmembrane region" description="Helical" evidence="7">
    <location>
        <begin position="128"/>
        <end position="147"/>
    </location>
</feature>
<name>A0A1G4J1E6_9SACH</name>
<dbReference type="Pfam" id="PF02535">
    <property type="entry name" value="Zip"/>
    <property type="match status" value="2"/>
</dbReference>
<dbReference type="AlphaFoldDB" id="A0A1G4J1E6"/>
<evidence type="ECO:0000256" key="1">
    <source>
        <dbReference type="ARBA" id="ARBA00004127"/>
    </source>
</evidence>
<proteinExistence type="predicted"/>
<keyword evidence="9" id="KW-1185">Reference proteome</keyword>
<evidence type="ECO:0000313" key="8">
    <source>
        <dbReference type="EMBL" id="SCU83427.1"/>
    </source>
</evidence>
<evidence type="ECO:0000256" key="6">
    <source>
        <dbReference type="ARBA" id="ARBA00023136"/>
    </source>
</evidence>
<keyword evidence="4 7" id="KW-1133">Transmembrane helix</keyword>
<dbReference type="Proteomes" id="UP000191024">
    <property type="component" value="Chromosome C"/>
</dbReference>
<dbReference type="InterPro" id="IPR045891">
    <property type="entry name" value="ZIP9"/>
</dbReference>
<reference evidence="9" key="1">
    <citation type="submission" date="2016-03" db="EMBL/GenBank/DDBJ databases">
        <authorList>
            <person name="Devillers H."/>
        </authorList>
    </citation>
    <scope>NUCLEOTIDE SEQUENCE [LARGE SCALE GENOMIC DNA]</scope>
</reference>
<keyword evidence="5" id="KW-0333">Golgi apparatus</keyword>